<gene>
    <name evidence="7" type="ORF">EI97DRAFT_141526</name>
</gene>
<sequence>MCATRSSHRVSKQGYHHGTVLITCPGCKNRHLISDHLKIFSDKRITIEDILKEKGQLVKRGSLSAEGDVEFWDDGSTTPRSAHFIPNSTTKSDPDAPEGRLTEPLASQSENTPESTRENRRQPGRNDSGTS</sequence>
<feature type="compositionally biased region" description="Polar residues" evidence="5">
    <location>
        <begin position="105"/>
        <end position="114"/>
    </location>
</feature>
<name>A0A6A6JEB3_WESOR</name>
<dbReference type="GO" id="GO:0008270">
    <property type="term" value="F:zinc ion binding"/>
    <property type="evidence" value="ECO:0007669"/>
    <property type="project" value="UniProtKB-KW"/>
</dbReference>
<dbReference type="GO" id="GO:0030150">
    <property type="term" value="P:protein import into mitochondrial matrix"/>
    <property type="evidence" value="ECO:0007669"/>
    <property type="project" value="TreeGrafter"/>
</dbReference>
<evidence type="ECO:0000256" key="5">
    <source>
        <dbReference type="SAM" id="MobiDB-lite"/>
    </source>
</evidence>
<dbReference type="PROSITE" id="PS51501">
    <property type="entry name" value="ZF_DNL"/>
    <property type="match status" value="1"/>
</dbReference>
<dbReference type="Pfam" id="PF05180">
    <property type="entry name" value="zf-DNL"/>
    <property type="match status" value="1"/>
</dbReference>
<dbReference type="EMBL" id="ML986506">
    <property type="protein sequence ID" value="KAF2273996.1"/>
    <property type="molecule type" value="Genomic_DNA"/>
</dbReference>
<feature type="compositionally biased region" description="Basic and acidic residues" evidence="5">
    <location>
        <begin position="92"/>
        <end position="101"/>
    </location>
</feature>
<dbReference type="GeneID" id="54546378"/>
<feature type="compositionally biased region" description="Polar residues" evidence="5">
    <location>
        <begin position="75"/>
        <end position="91"/>
    </location>
</feature>
<evidence type="ECO:0000256" key="4">
    <source>
        <dbReference type="PROSITE-ProRule" id="PRU00834"/>
    </source>
</evidence>
<dbReference type="GO" id="GO:0051087">
    <property type="term" value="F:protein-folding chaperone binding"/>
    <property type="evidence" value="ECO:0007669"/>
    <property type="project" value="TreeGrafter"/>
</dbReference>
<dbReference type="InterPro" id="IPR007853">
    <property type="entry name" value="Znf_DNL-typ"/>
</dbReference>
<evidence type="ECO:0000259" key="6">
    <source>
        <dbReference type="PROSITE" id="PS51501"/>
    </source>
</evidence>
<dbReference type="InterPro" id="IPR024158">
    <property type="entry name" value="Mt_import_TIM15"/>
</dbReference>
<evidence type="ECO:0000256" key="1">
    <source>
        <dbReference type="ARBA" id="ARBA00022723"/>
    </source>
</evidence>
<evidence type="ECO:0000313" key="8">
    <source>
        <dbReference type="Proteomes" id="UP000800097"/>
    </source>
</evidence>
<feature type="region of interest" description="Disordered" evidence="5">
    <location>
        <begin position="62"/>
        <end position="131"/>
    </location>
</feature>
<accession>A0A6A6JEB3</accession>
<feature type="domain" description="DNL-type" evidence="6">
    <location>
        <begin position="1"/>
        <end position="83"/>
    </location>
</feature>
<evidence type="ECO:0000256" key="2">
    <source>
        <dbReference type="ARBA" id="ARBA00022771"/>
    </source>
</evidence>
<dbReference type="RefSeq" id="XP_033651535.1">
    <property type="nucleotide sequence ID" value="XM_033793203.1"/>
</dbReference>
<dbReference type="PANTHER" id="PTHR20922">
    <property type="entry name" value="DNL-TYPE ZINC FINGER PROTEIN"/>
    <property type="match status" value="1"/>
</dbReference>
<organism evidence="7 8">
    <name type="scientific">Westerdykella ornata</name>
    <dbReference type="NCBI Taxonomy" id="318751"/>
    <lineage>
        <taxon>Eukaryota</taxon>
        <taxon>Fungi</taxon>
        <taxon>Dikarya</taxon>
        <taxon>Ascomycota</taxon>
        <taxon>Pezizomycotina</taxon>
        <taxon>Dothideomycetes</taxon>
        <taxon>Pleosporomycetidae</taxon>
        <taxon>Pleosporales</taxon>
        <taxon>Sporormiaceae</taxon>
        <taxon>Westerdykella</taxon>
    </lineage>
</organism>
<dbReference type="GO" id="GO:0050821">
    <property type="term" value="P:protein stabilization"/>
    <property type="evidence" value="ECO:0007669"/>
    <property type="project" value="TreeGrafter"/>
</dbReference>
<keyword evidence="1" id="KW-0479">Metal-binding</keyword>
<keyword evidence="2 4" id="KW-0863">Zinc-finger</keyword>
<dbReference type="GO" id="GO:0005739">
    <property type="term" value="C:mitochondrion"/>
    <property type="evidence" value="ECO:0007669"/>
    <property type="project" value="TreeGrafter"/>
</dbReference>
<dbReference type="OrthoDB" id="512667at2759"/>
<reference evidence="7" key="1">
    <citation type="journal article" date="2020" name="Stud. Mycol.">
        <title>101 Dothideomycetes genomes: a test case for predicting lifestyles and emergence of pathogens.</title>
        <authorList>
            <person name="Haridas S."/>
            <person name="Albert R."/>
            <person name="Binder M."/>
            <person name="Bloem J."/>
            <person name="Labutti K."/>
            <person name="Salamov A."/>
            <person name="Andreopoulos B."/>
            <person name="Baker S."/>
            <person name="Barry K."/>
            <person name="Bills G."/>
            <person name="Bluhm B."/>
            <person name="Cannon C."/>
            <person name="Castanera R."/>
            <person name="Culley D."/>
            <person name="Daum C."/>
            <person name="Ezra D."/>
            <person name="Gonzalez J."/>
            <person name="Henrissat B."/>
            <person name="Kuo A."/>
            <person name="Liang C."/>
            <person name="Lipzen A."/>
            <person name="Lutzoni F."/>
            <person name="Magnuson J."/>
            <person name="Mondo S."/>
            <person name="Nolan M."/>
            <person name="Ohm R."/>
            <person name="Pangilinan J."/>
            <person name="Park H.-J."/>
            <person name="Ramirez L."/>
            <person name="Alfaro M."/>
            <person name="Sun H."/>
            <person name="Tritt A."/>
            <person name="Yoshinaga Y."/>
            <person name="Zwiers L.-H."/>
            <person name="Turgeon B."/>
            <person name="Goodwin S."/>
            <person name="Spatafora J."/>
            <person name="Crous P."/>
            <person name="Grigoriev I."/>
        </authorList>
    </citation>
    <scope>NUCLEOTIDE SEQUENCE</scope>
    <source>
        <strain evidence="7">CBS 379.55</strain>
    </source>
</reference>
<dbReference type="PANTHER" id="PTHR20922:SF13">
    <property type="entry name" value="DNL-TYPE ZINC FINGER PROTEIN"/>
    <property type="match status" value="1"/>
</dbReference>
<proteinExistence type="predicted"/>
<dbReference type="AlphaFoldDB" id="A0A6A6JEB3"/>
<dbReference type="Proteomes" id="UP000800097">
    <property type="component" value="Unassembled WGS sequence"/>
</dbReference>
<keyword evidence="3" id="KW-0862">Zinc</keyword>
<keyword evidence="8" id="KW-1185">Reference proteome</keyword>
<protein>
    <submittedName>
        <fullName evidence="7">Zf-DNL-domain-containing protein</fullName>
    </submittedName>
</protein>
<dbReference type="GO" id="GO:0006457">
    <property type="term" value="P:protein folding"/>
    <property type="evidence" value="ECO:0007669"/>
    <property type="project" value="TreeGrafter"/>
</dbReference>
<evidence type="ECO:0000313" key="7">
    <source>
        <dbReference type="EMBL" id="KAF2273996.1"/>
    </source>
</evidence>
<evidence type="ECO:0000256" key="3">
    <source>
        <dbReference type="ARBA" id="ARBA00022833"/>
    </source>
</evidence>